<dbReference type="OMA" id="EWATSNI"/>
<sequence length="96" mass="11006">MQRTLTKIQGWADRNGFKFSQAKTVCVHFCQQRKPHDDPILTLKGSVIPVVDSAKFLGLTFDRKLNFKEHIENTRKNCANSMNFLKVLSHSNWGAD</sequence>
<dbReference type="STRING" id="283909.R7UIR2"/>
<keyword evidence="3" id="KW-1185">Reference proteome</keyword>
<protein>
    <recommendedName>
        <fullName evidence="4">Reverse transcriptase domain-containing protein</fullName>
    </recommendedName>
</protein>
<name>R7UIR2_CAPTE</name>
<evidence type="ECO:0008006" key="4">
    <source>
        <dbReference type="Google" id="ProtNLM"/>
    </source>
</evidence>
<organism evidence="1">
    <name type="scientific">Capitella teleta</name>
    <name type="common">Polychaete worm</name>
    <dbReference type="NCBI Taxonomy" id="283909"/>
    <lineage>
        <taxon>Eukaryota</taxon>
        <taxon>Metazoa</taxon>
        <taxon>Spiralia</taxon>
        <taxon>Lophotrochozoa</taxon>
        <taxon>Annelida</taxon>
        <taxon>Polychaeta</taxon>
        <taxon>Sedentaria</taxon>
        <taxon>Scolecida</taxon>
        <taxon>Capitellidae</taxon>
        <taxon>Capitella</taxon>
    </lineage>
</organism>
<dbReference type="EnsemblMetazoa" id="CapteT141388">
    <property type="protein sequence ID" value="CapteP141388"/>
    <property type="gene ID" value="CapteG141388"/>
</dbReference>
<dbReference type="EMBL" id="KB300643">
    <property type="protein sequence ID" value="ELU06454.1"/>
    <property type="molecule type" value="Genomic_DNA"/>
</dbReference>
<dbReference type="OrthoDB" id="6149641at2759"/>
<dbReference type="AlphaFoldDB" id="R7UIR2"/>
<dbReference type="HOGENOM" id="CLU_2361728_0_0_1"/>
<gene>
    <name evidence="1" type="ORF">CAPTEDRAFT_141388</name>
</gene>
<accession>R7UIR2</accession>
<evidence type="ECO:0000313" key="3">
    <source>
        <dbReference type="Proteomes" id="UP000014760"/>
    </source>
</evidence>
<evidence type="ECO:0000313" key="1">
    <source>
        <dbReference type="EMBL" id="ELU06454.1"/>
    </source>
</evidence>
<reference evidence="3" key="1">
    <citation type="submission" date="2012-12" db="EMBL/GenBank/DDBJ databases">
        <authorList>
            <person name="Hellsten U."/>
            <person name="Grimwood J."/>
            <person name="Chapman J.A."/>
            <person name="Shapiro H."/>
            <person name="Aerts A."/>
            <person name="Otillar R.P."/>
            <person name="Terry A.Y."/>
            <person name="Boore J.L."/>
            <person name="Simakov O."/>
            <person name="Marletaz F."/>
            <person name="Cho S.-J."/>
            <person name="Edsinger-Gonzales E."/>
            <person name="Havlak P."/>
            <person name="Kuo D.-H."/>
            <person name="Larsson T."/>
            <person name="Lv J."/>
            <person name="Arendt D."/>
            <person name="Savage R."/>
            <person name="Osoegawa K."/>
            <person name="de Jong P."/>
            <person name="Lindberg D.R."/>
            <person name="Seaver E.C."/>
            <person name="Weisblat D.A."/>
            <person name="Putnam N.H."/>
            <person name="Grigoriev I.V."/>
            <person name="Rokhsar D.S."/>
        </authorList>
    </citation>
    <scope>NUCLEOTIDE SEQUENCE</scope>
    <source>
        <strain evidence="3">I ESC-2004</strain>
    </source>
</reference>
<dbReference type="EMBL" id="AMQN01007411">
    <property type="status" value="NOT_ANNOTATED_CDS"/>
    <property type="molecule type" value="Genomic_DNA"/>
</dbReference>
<proteinExistence type="predicted"/>
<dbReference type="Proteomes" id="UP000014760">
    <property type="component" value="Unassembled WGS sequence"/>
</dbReference>
<evidence type="ECO:0000313" key="2">
    <source>
        <dbReference type="EnsemblMetazoa" id="CapteP141388"/>
    </source>
</evidence>
<reference evidence="2" key="3">
    <citation type="submission" date="2015-06" db="UniProtKB">
        <authorList>
            <consortium name="EnsemblMetazoa"/>
        </authorList>
    </citation>
    <scope>IDENTIFICATION</scope>
</reference>
<reference evidence="1 3" key="2">
    <citation type="journal article" date="2013" name="Nature">
        <title>Insights into bilaterian evolution from three spiralian genomes.</title>
        <authorList>
            <person name="Simakov O."/>
            <person name="Marletaz F."/>
            <person name="Cho S.J."/>
            <person name="Edsinger-Gonzales E."/>
            <person name="Havlak P."/>
            <person name="Hellsten U."/>
            <person name="Kuo D.H."/>
            <person name="Larsson T."/>
            <person name="Lv J."/>
            <person name="Arendt D."/>
            <person name="Savage R."/>
            <person name="Osoegawa K."/>
            <person name="de Jong P."/>
            <person name="Grimwood J."/>
            <person name="Chapman J.A."/>
            <person name="Shapiro H."/>
            <person name="Aerts A."/>
            <person name="Otillar R.P."/>
            <person name="Terry A.Y."/>
            <person name="Boore J.L."/>
            <person name="Grigoriev I.V."/>
            <person name="Lindberg D.R."/>
            <person name="Seaver E.C."/>
            <person name="Weisblat D.A."/>
            <person name="Putnam N.H."/>
            <person name="Rokhsar D.S."/>
        </authorList>
    </citation>
    <scope>NUCLEOTIDE SEQUENCE</scope>
    <source>
        <strain evidence="1 3">I ESC-2004</strain>
    </source>
</reference>